<protein>
    <recommendedName>
        <fullName evidence="4">Transcriptional regulator</fullName>
    </recommendedName>
</protein>
<evidence type="ECO:0000313" key="2">
    <source>
        <dbReference type="EMBL" id="MFG1251708.1"/>
    </source>
</evidence>
<dbReference type="EMBL" id="JBAFUR010000001">
    <property type="protein sequence ID" value="MFG1251708.1"/>
    <property type="molecule type" value="Genomic_DNA"/>
</dbReference>
<keyword evidence="3" id="KW-1185">Reference proteome</keyword>
<feature type="compositionally biased region" description="Basic and acidic residues" evidence="1">
    <location>
        <begin position="66"/>
        <end position="75"/>
    </location>
</feature>
<feature type="region of interest" description="Disordered" evidence="1">
    <location>
        <begin position="65"/>
        <end position="110"/>
    </location>
</feature>
<comment type="caution">
    <text evidence="2">The sequence shown here is derived from an EMBL/GenBank/DDBJ whole genome shotgun (WGS) entry which is preliminary data.</text>
</comment>
<organism evidence="2 3">
    <name type="scientific">Xanthobacter aminoxidans</name>
    <dbReference type="NCBI Taxonomy" id="186280"/>
    <lineage>
        <taxon>Bacteria</taxon>
        <taxon>Pseudomonadati</taxon>
        <taxon>Pseudomonadota</taxon>
        <taxon>Alphaproteobacteria</taxon>
        <taxon>Hyphomicrobiales</taxon>
        <taxon>Xanthobacteraceae</taxon>
        <taxon>Xanthobacter</taxon>
    </lineage>
</organism>
<name>A0ABW6ZD43_9HYPH</name>
<dbReference type="Proteomes" id="UP001604043">
    <property type="component" value="Unassembled WGS sequence"/>
</dbReference>
<gene>
    <name evidence="2" type="ORF">V5F30_05810</name>
</gene>
<evidence type="ECO:0008006" key="4">
    <source>
        <dbReference type="Google" id="ProtNLM"/>
    </source>
</evidence>
<evidence type="ECO:0000313" key="3">
    <source>
        <dbReference type="Proteomes" id="UP001604043"/>
    </source>
</evidence>
<accession>A0ABW6ZD43</accession>
<sequence>MNALKARRKDLGLSQLEVDDKAGLQDGYCGKLEAWDRDSGRRLGPVSFDLLLAAYGVGLVFFETRPPSERPEHDPSQLGLSLEGGGMRRHHDGEFVRLPGRNRRREAKAAAGTAAAEALLEIREAAE</sequence>
<reference evidence="2 3" key="1">
    <citation type="submission" date="2024-02" db="EMBL/GenBank/DDBJ databases">
        <title>Expansion and revision of Xanthobacter and proposal of Roseixanthobacter gen. nov.</title>
        <authorList>
            <person name="Soltysiak M.P.M."/>
            <person name="Jalihal A."/>
            <person name="Ory A."/>
            <person name="Chrisophersen C."/>
            <person name="Lee A.D."/>
            <person name="Boulton J."/>
            <person name="Springer M."/>
        </authorList>
    </citation>
    <scope>NUCLEOTIDE SEQUENCE [LARGE SCALE GENOMIC DNA]</scope>
    <source>
        <strain evidence="2 3">CB5</strain>
    </source>
</reference>
<evidence type="ECO:0000256" key="1">
    <source>
        <dbReference type="SAM" id="MobiDB-lite"/>
    </source>
</evidence>
<proteinExistence type="predicted"/>
<dbReference type="RefSeq" id="WP_394005848.1">
    <property type="nucleotide sequence ID" value="NZ_JBAFUR010000001.1"/>
</dbReference>